<comment type="caution">
    <text evidence="1">The sequence shown here is derived from an EMBL/GenBank/DDBJ whole genome shotgun (WGS) entry which is preliminary data.</text>
</comment>
<reference evidence="1" key="1">
    <citation type="submission" date="2015-10" db="EMBL/GenBank/DDBJ databases">
        <authorList>
            <person name="Martinez-Garcia P.J."/>
            <person name="Crepeau M.W."/>
            <person name="Puiu D."/>
            <person name="Gonzalez-Ibeas D."/>
            <person name="Whalen J."/>
            <person name="Stevens K."/>
            <person name="Paul R."/>
            <person name="Butterfield T."/>
            <person name="Britton M."/>
            <person name="Reagan R."/>
            <person name="Chakraborty S."/>
            <person name="Walawage S.L."/>
            <person name="Vasquez-Gross H.A."/>
            <person name="Cardeno C."/>
            <person name="Famula R."/>
            <person name="Pratt K."/>
            <person name="Kuruganti S."/>
            <person name="Aradhya M.K."/>
            <person name="Leslie C.A."/>
            <person name="Dandekar A.M."/>
            <person name="Salzberg S.L."/>
            <person name="Wegrzyn J.L."/>
            <person name="Langley C.H."/>
            <person name="Neale D.B."/>
        </authorList>
    </citation>
    <scope>NUCLEOTIDE SEQUENCE</scope>
    <source>
        <tissue evidence="1">Leaves</tissue>
    </source>
</reference>
<dbReference type="GO" id="GO:0004190">
    <property type="term" value="F:aspartic-type endopeptidase activity"/>
    <property type="evidence" value="ECO:0007669"/>
    <property type="project" value="InterPro"/>
</dbReference>
<feature type="non-terminal residue" evidence="1">
    <location>
        <position position="252"/>
    </location>
</feature>
<name>A0A833YE78_JUGRE</name>
<evidence type="ECO:0000313" key="1">
    <source>
        <dbReference type="EMBL" id="KAF5481387.1"/>
    </source>
</evidence>
<evidence type="ECO:0000313" key="2">
    <source>
        <dbReference type="Proteomes" id="UP000619265"/>
    </source>
</evidence>
<dbReference type="GO" id="GO:0006508">
    <property type="term" value="P:proteolysis"/>
    <property type="evidence" value="ECO:0007669"/>
    <property type="project" value="InterPro"/>
</dbReference>
<accession>A0A833YE78</accession>
<dbReference type="SUPFAM" id="SSF56672">
    <property type="entry name" value="DNA/RNA polymerases"/>
    <property type="match status" value="1"/>
</dbReference>
<dbReference type="Pfam" id="PF08284">
    <property type="entry name" value="RVP_2"/>
    <property type="match status" value="1"/>
</dbReference>
<proteinExistence type="predicted"/>
<sequence length="252" mass="27994">MRVMGKIGGQSITILIDTGSTHNFLDPAVFEKAKLHADCVDKVKVRVASGELLSSVGRCKEVRVKIQGVIFVVDVHVLVLAGCDMVLGMQWLRELGTVLWNFNKLSMKFSKDGKEVSLQGLVATKLIEEGSLSQFNKLESRGVVLQVVEGEEVDSAATKAEVPRDLQELLDQFSEVFQEPKGLPPTRSHDHSIPLVSNAKPISQRPYRYPYFQKDEIERIVEELLSSGVIRPSHSPYSSPVLLLVRKADGTW</sequence>
<dbReference type="Gramene" id="Jr01_22120_p2">
    <property type="protein sequence ID" value="cds.Jr01_22120_p2"/>
    <property type="gene ID" value="Jr01_22120"/>
</dbReference>
<dbReference type="PANTHER" id="PTHR15503:SF22">
    <property type="entry name" value="TRANSPOSON TY3-I GAG POLYPROTEIN"/>
    <property type="match status" value="1"/>
</dbReference>
<dbReference type="InterPro" id="IPR043502">
    <property type="entry name" value="DNA/RNA_pol_sf"/>
</dbReference>
<dbReference type="InterPro" id="IPR001969">
    <property type="entry name" value="Aspartic_peptidase_AS"/>
</dbReference>
<organism evidence="1 2">
    <name type="scientific">Juglans regia</name>
    <name type="common">English walnut</name>
    <dbReference type="NCBI Taxonomy" id="51240"/>
    <lineage>
        <taxon>Eukaryota</taxon>
        <taxon>Viridiplantae</taxon>
        <taxon>Streptophyta</taxon>
        <taxon>Embryophyta</taxon>
        <taxon>Tracheophyta</taxon>
        <taxon>Spermatophyta</taxon>
        <taxon>Magnoliopsida</taxon>
        <taxon>eudicotyledons</taxon>
        <taxon>Gunneridae</taxon>
        <taxon>Pentapetalae</taxon>
        <taxon>rosids</taxon>
        <taxon>fabids</taxon>
        <taxon>Fagales</taxon>
        <taxon>Juglandaceae</taxon>
        <taxon>Juglans</taxon>
    </lineage>
</organism>
<reference evidence="1" key="2">
    <citation type="submission" date="2020-03" db="EMBL/GenBank/DDBJ databases">
        <title>Walnut 2.0.</title>
        <authorList>
            <person name="Marrano A."/>
            <person name="Britton M."/>
            <person name="Zimin A.V."/>
            <person name="Zaini P.A."/>
            <person name="Workman R."/>
            <person name="Puiu D."/>
            <person name="Bianco L."/>
            <person name="Allen B.J."/>
            <person name="Troggio M."/>
            <person name="Leslie C.A."/>
            <person name="Timp W."/>
            <person name="Dendekar A."/>
            <person name="Salzberg S.L."/>
            <person name="Neale D.B."/>
        </authorList>
    </citation>
    <scope>NUCLEOTIDE SEQUENCE</scope>
    <source>
        <tissue evidence="1">Leaves</tissue>
    </source>
</reference>
<dbReference type="AlphaFoldDB" id="A0A833YE78"/>
<dbReference type="Gene3D" id="3.10.10.10">
    <property type="entry name" value="HIV Type 1 Reverse Transcriptase, subunit A, domain 1"/>
    <property type="match status" value="1"/>
</dbReference>
<dbReference type="Gene3D" id="2.40.70.10">
    <property type="entry name" value="Acid Proteases"/>
    <property type="match status" value="1"/>
</dbReference>
<dbReference type="Proteomes" id="UP000619265">
    <property type="component" value="Unassembled WGS sequence"/>
</dbReference>
<dbReference type="PROSITE" id="PS00141">
    <property type="entry name" value="ASP_PROTEASE"/>
    <property type="match status" value="1"/>
</dbReference>
<dbReference type="InterPro" id="IPR021109">
    <property type="entry name" value="Peptidase_aspartic_dom_sf"/>
</dbReference>
<dbReference type="SUPFAM" id="SSF50630">
    <property type="entry name" value="Acid proteases"/>
    <property type="match status" value="1"/>
</dbReference>
<dbReference type="CDD" id="cd00303">
    <property type="entry name" value="retropepsin_like"/>
    <property type="match status" value="1"/>
</dbReference>
<dbReference type="PANTHER" id="PTHR15503">
    <property type="entry name" value="LDOC1 RELATED"/>
    <property type="match status" value="1"/>
</dbReference>
<dbReference type="EMBL" id="LIHL02000001">
    <property type="protein sequence ID" value="KAF5481387.1"/>
    <property type="molecule type" value="Genomic_DNA"/>
</dbReference>
<protein>
    <submittedName>
        <fullName evidence="1">Uncharacterized protein</fullName>
    </submittedName>
</protein>
<gene>
    <name evidence="1" type="ORF">F2P56_002043</name>
</gene>
<dbReference type="InterPro" id="IPR032567">
    <property type="entry name" value="RTL1-rel"/>
</dbReference>